<dbReference type="InterPro" id="IPR037066">
    <property type="entry name" value="Plug_dom_sf"/>
</dbReference>
<dbReference type="SUPFAM" id="SSF56935">
    <property type="entry name" value="Porins"/>
    <property type="match status" value="1"/>
</dbReference>
<dbReference type="InterPro" id="IPR039426">
    <property type="entry name" value="TonB-dep_rcpt-like"/>
</dbReference>
<dbReference type="Gene3D" id="2.40.170.20">
    <property type="entry name" value="TonB-dependent receptor, beta-barrel domain"/>
    <property type="match status" value="1"/>
</dbReference>
<evidence type="ECO:0000259" key="14">
    <source>
        <dbReference type="Pfam" id="PF00593"/>
    </source>
</evidence>
<dbReference type="EMBL" id="JAFKDB010000020">
    <property type="protein sequence ID" value="MBN7771489.1"/>
    <property type="molecule type" value="Genomic_DNA"/>
</dbReference>
<dbReference type="Pfam" id="PF07715">
    <property type="entry name" value="Plug"/>
    <property type="match status" value="1"/>
</dbReference>
<dbReference type="PROSITE" id="PS01156">
    <property type="entry name" value="TONB_DEPENDENT_REC_2"/>
    <property type="match status" value="1"/>
</dbReference>
<name>A0ABS3BI37_9GAMM</name>
<keyword evidence="5 10" id="KW-0812">Transmembrane</keyword>
<dbReference type="Pfam" id="PF00593">
    <property type="entry name" value="TonB_dep_Rec_b-barrel"/>
    <property type="match status" value="1"/>
</dbReference>
<evidence type="ECO:0000256" key="1">
    <source>
        <dbReference type="ARBA" id="ARBA00004571"/>
    </source>
</evidence>
<evidence type="ECO:0000259" key="15">
    <source>
        <dbReference type="Pfam" id="PF07715"/>
    </source>
</evidence>
<keyword evidence="17" id="KW-1185">Reference proteome</keyword>
<sequence>MSPILVSAQDIPSETDEAFSSPSSASYISQRKIERFRGTSVGDIFQSETGVLVGENRNSGGLDINIRGMQGQGRVPVLVDGSRQETTVYRGYAGVSSRTYIDPDLIGGIDIQKGPTLNASATGATGGLVSMRTLTAEDLLKPGQDWSIRLRAGASGNNSGSPAAPGTWSGLNPGGLAGGGVDGAYRVDCVTASLCEGPYDLANALGTDDTLNRPGTFDLKGWSGSVALAKRFEFVDLVAAHAQRRQGNYYAGKHGPTPSLNLSDRVDRGFWTEVRPKLEGASRFRAEELIANSNFENKSTLLKSLFYLPDDHSIELGYQHYTSTYGELMPSQLTRLGQVRQTEGSEVEVDTYTSRYQWEPFGSPYVDLGANLWHTDTASINRNYSEELSFGSDQQEDYERWGADVSNTMEFAIGEFLQLEYGLAWQQEKVRTSPLDLGVVDNAGRSGERKEASAFINSSWSPWRWLTLNGGIRYSRFDAEDNQPFQVGDDSAYCTDANNDGACDPVKHENNHSGSAPVASVQLEPWRGIQFYFRYAEALRMPSLFESTSGFSSEPALDVTLKPEHAKNREVGLNILQDNLFSSSDEFRLKLSYFQNRTEDYLTRTTPNVWEEGAGQRFFVTRNINSVEFHGAELNLQYDAGIWYTELGGTRYNHIEVCHFGSYRRERCNNYGIADSYINNMIPPNWHASATLGTRLFSRTLDLGLRGTWMGERNEAPEYDDATKSGFLQPVPWHSYEILDLYVSYQPNDTVTVDFNIDNLTDRYYLDALSLGLVPAPGRTVRIGTTLSF</sequence>
<evidence type="ECO:0000256" key="13">
    <source>
        <dbReference type="SAM" id="MobiDB-lite"/>
    </source>
</evidence>
<dbReference type="PANTHER" id="PTHR30069:SF41">
    <property type="entry name" value="HEME_HEMOPEXIN UTILIZATION PROTEIN C"/>
    <property type="match status" value="1"/>
</dbReference>
<evidence type="ECO:0000313" key="17">
    <source>
        <dbReference type="Proteomes" id="UP000664344"/>
    </source>
</evidence>
<evidence type="ECO:0000256" key="8">
    <source>
        <dbReference type="ARBA" id="ARBA00023136"/>
    </source>
</evidence>
<comment type="similarity">
    <text evidence="2 10 12">Belongs to the TonB-dependent receptor family.</text>
</comment>
<dbReference type="InterPro" id="IPR010917">
    <property type="entry name" value="TonB_rcpt_CS"/>
</dbReference>
<reference evidence="16 17" key="1">
    <citation type="submission" date="2021-02" db="EMBL/GenBank/DDBJ databases">
        <title>PHA producing bacteria isolated from coastal sediment in Guangdong, Shenzhen.</title>
        <authorList>
            <person name="Zheng W."/>
            <person name="Yu S."/>
            <person name="Huang Y."/>
        </authorList>
    </citation>
    <scope>NUCLEOTIDE SEQUENCE [LARGE SCALE GENOMIC DNA]</scope>
    <source>
        <strain evidence="16 17">TN21-5</strain>
    </source>
</reference>
<keyword evidence="9 10" id="KW-0998">Cell outer membrane</keyword>
<feature type="region of interest" description="Disordered" evidence="13">
    <location>
        <begin position="1"/>
        <end position="24"/>
    </location>
</feature>
<evidence type="ECO:0000256" key="2">
    <source>
        <dbReference type="ARBA" id="ARBA00009810"/>
    </source>
</evidence>
<evidence type="ECO:0000313" key="16">
    <source>
        <dbReference type="EMBL" id="MBN7771489.1"/>
    </source>
</evidence>
<keyword evidence="3 10" id="KW-0813">Transport</keyword>
<proteinExistence type="inferred from homology"/>
<dbReference type="InterPro" id="IPR036942">
    <property type="entry name" value="Beta-barrel_TonB_sf"/>
</dbReference>
<dbReference type="PROSITE" id="PS52016">
    <property type="entry name" value="TONB_DEPENDENT_REC_3"/>
    <property type="match status" value="1"/>
</dbReference>
<comment type="caution">
    <text evidence="16">The sequence shown here is derived from an EMBL/GenBank/DDBJ whole genome shotgun (WGS) entry which is preliminary data.</text>
</comment>
<organism evidence="16 17">
    <name type="scientific">Marinobacter daepoensis</name>
    <dbReference type="NCBI Taxonomy" id="262077"/>
    <lineage>
        <taxon>Bacteria</taxon>
        <taxon>Pseudomonadati</taxon>
        <taxon>Pseudomonadota</taxon>
        <taxon>Gammaproteobacteria</taxon>
        <taxon>Pseudomonadales</taxon>
        <taxon>Marinobacteraceae</taxon>
        <taxon>Marinobacter</taxon>
    </lineage>
</organism>
<feature type="short sequence motif" description="TonB C-terminal box" evidence="11">
    <location>
        <begin position="772"/>
        <end position="789"/>
    </location>
</feature>
<feature type="domain" description="TonB-dependent receptor-like beta-barrel" evidence="14">
    <location>
        <begin position="317"/>
        <end position="760"/>
    </location>
</feature>
<accession>A0ABS3BI37</accession>
<evidence type="ECO:0000256" key="4">
    <source>
        <dbReference type="ARBA" id="ARBA00022452"/>
    </source>
</evidence>
<dbReference type="Gene3D" id="2.170.130.10">
    <property type="entry name" value="TonB-dependent receptor, plug domain"/>
    <property type="match status" value="1"/>
</dbReference>
<feature type="domain" description="TonB-dependent receptor plug" evidence="15">
    <location>
        <begin position="20"/>
        <end position="127"/>
    </location>
</feature>
<keyword evidence="4 10" id="KW-1134">Transmembrane beta strand</keyword>
<dbReference type="InterPro" id="IPR000531">
    <property type="entry name" value="Beta-barrel_TonB"/>
</dbReference>
<evidence type="ECO:0000256" key="9">
    <source>
        <dbReference type="ARBA" id="ARBA00023237"/>
    </source>
</evidence>
<comment type="subcellular location">
    <subcellularLocation>
        <location evidence="1 10">Cell outer membrane</location>
        <topology evidence="1 10">Multi-pass membrane protein</topology>
    </subcellularLocation>
</comment>
<protein>
    <submittedName>
        <fullName evidence="16">TonB-dependent receptor</fullName>
    </submittedName>
</protein>
<evidence type="ECO:0000256" key="5">
    <source>
        <dbReference type="ARBA" id="ARBA00022692"/>
    </source>
</evidence>
<evidence type="ECO:0000256" key="7">
    <source>
        <dbReference type="ARBA" id="ARBA00023077"/>
    </source>
</evidence>
<evidence type="ECO:0000256" key="11">
    <source>
        <dbReference type="PROSITE-ProRule" id="PRU10144"/>
    </source>
</evidence>
<evidence type="ECO:0000256" key="6">
    <source>
        <dbReference type="ARBA" id="ARBA00022729"/>
    </source>
</evidence>
<evidence type="ECO:0000256" key="10">
    <source>
        <dbReference type="PROSITE-ProRule" id="PRU01360"/>
    </source>
</evidence>
<keyword evidence="7 12" id="KW-0798">TonB box</keyword>
<keyword evidence="8 10" id="KW-0472">Membrane</keyword>
<evidence type="ECO:0000256" key="12">
    <source>
        <dbReference type="RuleBase" id="RU003357"/>
    </source>
</evidence>
<keyword evidence="16" id="KW-0675">Receptor</keyword>
<dbReference type="PANTHER" id="PTHR30069">
    <property type="entry name" value="TONB-DEPENDENT OUTER MEMBRANE RECEPTOR"/>
    <property type="match status" value="1"/>
</dbReference>
<dbReference type="InterPro" id="IPR012910">
    <property type="entry name" value="Plug_dom"/>
</dbReference>
<gene>
    <name evidence="16" type="ORF">JYP53_16390</name>
</gene>
<keyword evidence="6" id="KW-0732">Signal</keyword>
<evidence type="ECO:0000256" key="3">
    <source>
        <dbReference type="ARBA" id="ARBA00022448"/>
    </source>
</evidence>
<dbReference type="Proteomes" id="UP000664344">
    <property type="component" value="Unassembled WGS sequence"/>
</dbReference>